<keyword evidence="2 9" id="KW-0808">Transferase</keyword>
<dbReference type="Gene3D" id="3.20.20.390">
    <property type="entry name" value="FMN-linked oxidoreductases"/>
    <property type="match status" value="1"/>
</dbReference>
<dbReference type="Pfam" id="PF01884">
    <property type="entry name" value="PcrB"/>
    <property type="match status" value="1"/>
</dbReference>
<dbReference type="GO" id="GO:0000287">
    <property type="term" value="F:magnesium ion binding"/>
    <property type="evidence" value="ECO:0007669"/>
    <property type="project" value="UniProtKB-UniRule"/>
</dbReference>
<keyword evidence="7 9" id="KW-1208">Phospholipid metabolism</keyword>
<dbReference type="GO" id="GO:0046474">
    <property type="term" value="P:glycerophospholipid biosynthetic process"/>
    <property type="evidence" value="ECO:0007669"/>
    <property type="project" value="UniProtKB-UniRule"/>
</dbReference>
<dbReference type="PANTHER" id="PTHR40029">
    <property type="match status" value="1"/>
</dbReference>
<comment type="similarity">
    <text evidence="9">Belongs to the GGGP/HepGP synthase family.</text>
</comment>
<proteinExistence type="inferred from homology"/>
<dbReference type="GO" id="GO:0005737">
    <property type="term" value="C:cytoplasm"/>
    <property type="evidence" value="ECO:0007669"/>
    <property type="project" value="InterPro"/>
</dbReference>
<comment type="caution">
    <text evidence="9">Lacks conserved residue(s) required for the propagation of feature annotation.</text>
</comment>
<dbReference type="HAMAP" id="MF_00112">
    <property type="entry name" value="GGGP_HepGP_synthase"/>
    <property type="match status" value="1"/>
</dbReference>
<dbReference type="InterPro" id="IPR039074">
    <property type="entry name" value="GGGP/HepGP_synthase_I"/>
</dbReference>
<organism evidence="10">
    <name type="scientific">Roseihalotalea indica</name>
    <dbReference type="NCBI Taxonomy" id="2867963"/>
    <lineage>
        <taxon>Bacteria</taxon>
        <taxon>Pseudomonadati</taxon>
        <taxon>Bacteroidota</taxon>
        <taxon>Cytophagia</taxon>
        <taxon>Cytophagales</taxon>
        <taxon>Catalimonadaceae</taxon>
        <taxon>Roseihalotalea</taxon>
    </lineage>
</organism>
<dbReference type="SUPFAM" id="SSF51395">
    <property type="entry name" value="FMN-linked oxidoreductases"/>
    <property type="match status" value="1"/>
</dbReference>
<dbReference type="PANTHER" id="PTHR40029:SF2">
    <property type="entry name" value="HEPTAPRENYLGLYCERYL PHOSPHATE SYNTHASE"/>
    <property type="match status" value="1"/>
</dbReference>
<evidence type="ECO:0000256" key="7">
    <source>
        <dbReference type="ARBA" id="ARBA00023264"/>
    </source>
</evidence>
<keyword evidence="3 9" id="KW-0479">Metal-binding</keyword>
<dbReference type="InterPro" id="IPR038597">
    <property type="entry name" value="GGGP/HepGP_synthase_sf"/>
</dbReference>
<feature type="binding site" evidence="9">
    <location>
        <position position="54"/>
    </location>
    <ligand>
        <name>Mg(2+)</name>
        <dbReference type="ChEBI" id="CHEBI:18420"/>
    </ligand>
</feature>
<dbReference type="InterPro" id="IPR010946">
    <property type="entry name" value="GGGP_synth"/>
</dbReference>
<keyword evidence="4 9" id="KW-0460">Magnesium</keyword>
<dbReference type="GO" id="GO:0120536">
    <property type="term" value="F:heptaprenylglyceryl phosphate synthase activity"/>
    <property type="evidence" value="ECO:0007669"/>
    <property type="project" value="UniProtKB-ARBA"/>
</dbReference>
<evidence type="ECO:0000256" key="8">
    <source>
        <dbReference type="ARBA" id="ARBA00047288"/>
    </source>
</evidence>
<comment type="catalytic activity">
    <reaction evidence="8 9">
        <text>sn-glycerol 1-phosphate + (2E,6E,10E)-geranylgeranyl diphosphate = sn-3-O-(geranylgeranyl)glycerol 1-phosphate + diphosphate</text>
        <dbReference type="Rhea" id="RHEA:23404"/>
        <dbReference type="ChEBI" id="CHEBI:33019"/>
        <dbReference type="ChEBI" id="CHEBI:57677"/>
        <dbReference type="ChEBI" id="CHEBI:57685"/>
        <dbReference type="ChEBI" id="CHEBI:58756"/>
        <dbReference type="EC" id="2.5.1.41"/>
    </reaction>
</comment>
<evidence type="ECO:0000256" key="5">
    <source>
        <dbReference type="ARBA" id="ARBA00023098"/>
    </source>
</evidence>
<keyword evidence="1 9" id="KW-0444">Lipid biosynthesis</keyword>
<dbReference type="EC" id="2.5.1.41" evidence="9"/>
<comment type="cofactor">
    <cofactor evidence="9">
        <name>Mg(2+)</name>
        <dbReference type="ChEBI" id="CHEBI:18420"/>
    </cofactor>
</comment>
<keyword evidence="5 9" id="KW-0443">Lipid metabolism</keyword>
<evidence type="ECO:0000256" key="1">
    <source>
        <dbReference type="ARBA" id="ARBA00022516"/>
    </source>
</evidence>
<dbReference type="InterPro" id="IPR008205">
    <property type="entry name" value="GGGP_HepGP_synthase"/>
</dbReference>
<reference evidence="10" key="1">
    <citation type="journal article" date="2023" name="Comput. Struct. Biotechnol. J.">
        <title>Discovery of a novel marine Bacteroidetes with a rich repertoire of carbohydrate-active enzymes.</title>
        <authorList>
            <person name="Chen B."/>
            <person name="Liu G."/>
            <person name="Chen Q."/>
            <person name="Wang H."/>
            <person name="Liu L."/>
            <person name="Tang K."/>
        </authorList>
    </citation>
    <scope>NUCLEOTIDE SEQUENCE</scope>
    <source>
        <strain evidence="10">TK19036</strain>
    </source>
</reference>
<sequence>MSSLYDSLRSKQQAKCKALAVLIDPDQLDEVSDTLRLISVCVEHRVDYFLVGGSLITTNNLGEVIRTIKDECNIPVLLFPGSNLYIESSADAILLLSIISGRNPDSLIGQHVVAAPILKRSNLEIMSTGYILINAGNVASASYMSHTTPIPYDKNSVAACTAMAGEMLGMKLIYLDVGTDAERPISPKMISAVRKAVDIPLIIGGGINNRYKALRAYEAGADMLVVDTIEHASEALTEVAEATYQYNKKQKV</sequence>
<evidence type="ECO:0000256" key="2">
    <source>
        <dbReference type="ARBA" id="ARBA00022679"/>
    </source>
</evidence>
<dbReference type="NCBIfam" id="TIGR01768">
    <property type="entry name" value="GGGP-family"/>
    <property type="match status" value="1"/>
</dbReference>
<dbReference type="EMBL" id="CP120682">
    <property type="protein sequence ID" value="WKN38133.1"/>
    <property type="molecule type" value="Genomic_DNA"/>
</dbReference>
<dbReference type="AlphaFoldDB" id="A0AA49GRE2"/>
<feature type="binding site" evidence="9">
    <location>
        <position position="24"/>
    </location>
    <ligand>
        <name>Mg(2+)</name>
        <dbReference type="ChEBI" id="CHEBI:18420"/>
    </ligand>
</feature>
<evidence type="ECO:0000313" key="10">
    <source>
        <dbReference type="EMBL" id="WKN38133.1"/>
    </source>
</evidence>
<evidence type="ECO:0000256" key="3">
    <source>
        <dbReference type="ARBA" id="ARBA00022723"/>
    </source>
</evidence>
<evidence type="ECO:0000256" key="6">
    <source>
        <dbReference type="ARBA" id="ARBA00023209"/>
    </source>
</evidence>
<name>A0AA49GRE2_9BACT</name>
<dbReference type="GO" id="GO:0047294">
    <property type="term" value="F:phosphoglycerol geranylgeranyltransferase activity"/>
    <property type="evidence" value="ECO:0007669"/>
    <property type="project" value="UniProtKB-UniRule"/>
</dbReference>
<keyword evidence="6 9" id="KW-0594">Phospholipid biosynthesis</keyword>
<reference evidence="10" key="2">
    <citation type="journal article" date="2024" name="Antonie Van Leeuwenhoek">
        <title>Roseihalotalea indica gen. nov., sp. nov., a halophilic Bacteroidetes from mesopelagic Southwest Indian Ocean with higher carbohydrate metabolic potential.</title>
        <authorList>
            <person name="Chen B."/>
            <person name="Zhang M."/>
            <person name="Lin D."/>
            <person name="Ye J."/>
            <person name="Tang K."/>
        </authorList>
    </citation>
    <scope>NUCLEOTIDE SEQUENCE</scope>
    <source>
        <strain evidence="10">TK19036</strain>
    </source>
</reference>
<gene>
    <name evidence="10" type="ORF">K4G66_05390</name>
</gene>
<dbReference type="NCBIfam" id="NF003198">
    <property type="entry name" value="PRK04169.1-2"/>
    <property type="match status" value="1"/>
</dbReference>
<evidence type="ECO:0000256" key="4">
    <source>
        <dbReference type="ARBA" id="ARBA00022842"/>
    </source>
</evidence>
<evidence type="ECO:0000256" key="9">
    <source>
        <dbReference type="HAMAP-Rule" id="MF_00112"/>
    </source>
</evidence>
<protein>
    <recommendedName>
        <fullName evidence="9">Geranylgeranylglyceryl phosphate synthase</fullName>
        <shortName evidence="9">GGGP synthase</shortName>
        <shortName evidence="9">GGGPS</shortName>
        <ecNumber evidence="9">2.5.1.41</ecNumber>
    </recommendedName>
    <alternativeName>
        <fullName evidence="9">(S)-3-O-geranylgeranylglyceryl phosphate synthase</fullName>
    </alternativeName>
    <alternativeName>
        <fullName evidence="9">Phosphoglycerol geranylgeranyltransferase</fullName>
    </alternativeName>
</protein>
<dbReference type="NCBIfam" id="TIGR01769">
    <property type="entry name" value="GGGP"/>
    <property type="match status" value="1"/>
</dbReference>
<comment type="function">
    <text evidence="9">Prenyltransferase that catalyzes the transfer of the geranylgeranyl moiety of geranylgeranyl diphosphate (GGPP) to the C3 hydroxyl of sn-glycerol-1-phosphate (G1P).</text>
</comment>
<accession>A0AA49GRE2</accession>